<keyword evidence="6 7" id="KW-0057">Aromatic amino acid biosynthesis</keyword>
<feature type="binding site" evidence="7">
    <location>
        <position position="142"/>
    </location>
    <ligand>
        <name>substrate</name>
    </ligand>
</feature>
<keyword evidence="4 7" id="KW-0418">Kinase</keyword>
<feature type="binding site" evidence="7">
    <location>
        <position position="41"/>
    </location>
    <ligand>
        <name>substrate</name>
    </ligand>
</feature>
<dbReference type="RefSeq" id="WP_340271634.1">
    <property type="nucleotide sequence ID" value="NZ_JBBEOG010000013.1"/>
</dbReference>
<dbReference type="Gene3D" id="3.40.50.300">
    <property type="entry name" value="P-loop containing nucleotide triphosphate hydrolases"/>
    <property type="match status" value="1"/>
</dbReference>
<evidence type="ECO:0000256" key="3">
    <source>
        <dbReference type="ARBA" id="ARBA00022741"/>
    </source>
</evidence>
<dbReference type="HAMAP" id="MF_00109">
    <property type="entry name" value="Shikimate_kinase"/>
    <property type="match status" value="1"/>
</dbReference>
<comment type="subcellular location">
    <subcellularLocation>
        <location evidence="7">Cytoplasm</location>
    </subcellularLocation>
</comment>
<keyword evidence="5 7" id="KW-0067">ATP-binding</keyword>
<comment type="similarity">
    <text evidence="7">Belongs to the shikimate kinase family.</text>
</comment>
<dbReference type="InterPro" id="IPR003593">
    <property type="entry name" value="AAA+_ATPase"/>
</dbReference>
<reference evidence="10" key="1">
    <citation type="journal article" date="2019" name="Int. J. Syst. Evol. Microbiol.">
        <title>The Global Catalogue of Microorganisms (GCM) 10K type strain sequencing project: providing services to taxonomists for standard genome sequencing and annotation.</title>
        <authorList>
            <consortium name="The Broad Institute Genomics Platform"/>
            <consortium name="The Broad Institute Genome Sequencing Center for Infectious Disease"/>
            <person name="Wu L."/>
            <person name="Ma J."/>
        </authorList>
    </citation>
    <scope>NUCLEOTIDE SEQUENCE [LARGE SCALE GENOMIC DNA]</scope>
    <source>
        <strain evidence="10">CCUG 43114</strain>
    </source>
</reference>
<evidence type="ECO:0000256" key="2">
    <source>
        <dbReference type="ARBA" id="ARBA00022679"/>
    </source>
</evidence>
<keyword evidence="7" id="KW-0963">Cytoplasm</keyword>
<dbReference type="SMART" id="SM00382">
    <property type="entry name" value="AAA"/>
    <property type="match status" value="1"/>
</dbReference>
<protein>
    <recommendedName>
        <fullName evidence="7">Shikimate kinase</fullName>
        <shortName evidence="7">SK</shortName>
        <ecNumber evidence="7">2.7.1.71</ecNumber>
    </recommendedName>
</protein>
<comment type="function">
    <text evidence="7">Catalyzes the specific phosphorylation of the 3-hydroxyl group of shikimic acid using ATP as a cosubstrate.</text>
</comment>
<dbReference type="Pfam" id="PF01202">
    <property type="entry name" value="SKI"/>
    <property type="match status" value="1"/>
</dbReference>
<evidence type="ECO:0000256" key="1">
    <source>
        <dbReference type="ARBA" id="ARBA00022605"/>
    </source>
</evidence>
<evidence type="ECO:0000256" key="6">
    <source>
        <dbReference type="ARBA" id="ARBA00023141"/>
    </source>
</evidence>
<dbReference type="EC" id="2.7.1.71" evidence="7"/>
<keyword evidence="7" id="KW-0460">Magnesium</keyword>
<dbReference type="CDD" id="cd00464">
    <property type="entry name" value="SK"/>
    <property type="match status" value="1"/>
</dbReference>
<comment type="pathway">
    <text evidence="7">Metabolic intermediate biosynthesis; chorismate biosynthesis; chorismate from D-erythrose 4-phosphate and phosphoenolpyruvate: step 5/7.</text>
</comment>
<evidence type="ECO:0000256" key="5">
    <source>
        <dbReference type="ARBA" id="ARBA00022840"/>
    </source>
</evidence>
<comment type="catalytic activity">
    <reaction evidence="7">
        <text>shikimate + ATP = 3-phosphoshikimate + ADP + H(+)</text>
        <dbReference type="Rhea" id="RHEA:13121"/>
        <dbReference type="ChEBI" id="CHEBI:15378"/>
        <dbReference type="ChEBI" id="CHEBI:30616"/>
        <dbReference type="ChEBI" id="CHEBI:36208"/>
        <dbReference type="ChEBI" id="CHEBI:145989"/>
        <dbReference type="ChEBI" id="CHEBI:456216"/>
        <dbReference type="EC" id="2.7.1.71"/>
    </reaction>
</comment>
<gene>
    <name evidence="7" type="primary">aroK</name>
    <name evidence="9" type="ORF">ACFPJ6_16580</name>
</gene>
<dbReference type="PRINTS" id="PR01100">
    <property type="entry name" value="SHIKIMTKNASE"/>
</dbReference>
<evidence type="ECO:0000256" key="7">
    <source>
        <dbReference type="HAMAP-Rule" id="MF_00109"/>
    </source>
</evidence>
<feature type="binding site" evidence="7">
    <location>
        <position position="124"/>
    </location>
    <ligand>
        <name>ATP</name>
        <dbReference type="ChEBI" id="CHEBI:30616"/>
    </ligand>
</feature>
<keyword evidence="10" id="KW-1185">Reference proteome</keyword>
<keyword evidence="3 7" id="KW-0547">Nucleotide-binding</keyword>
<keyword evidence="1 7" id="KW-0028">Amino-acid biosynthesis</keyword>
<feature type="binding site" evidence="7">
    <location>
        <position position="87"/>
    </location>
    <ligand>
        <name>substrate</name>
    </ligand>
</feature>
<comment type="subunit">
    <text evidence="7">Monomer.</text>
</comment>
<comment type="caution">
    <text evidence="7">Lacks conserved residue(s) required for the propagation of feature annotation.</text>
</comment>
<feature type="binding site" evidence="7">
    <location>
        <position position="23"/>
    </location>
    <ligand>
        <name>Mg(2+)</name>
        <dbReference type="ChEBI" id="CHEBI:18420"/>
    </ligand>
</feature>
<keyword evidence="7" id="KW-0479">Metal-binding</keyword>
<dbReference type="InterPro" id="IPR027417">
    <property type="entry name" value="P-loop_NTPase"/>
</dbReference>
<sequence>MSPIPGVDGPLVVLVGPPGAGKSTVAAALARLLGTEARDTDSDVEARAGRTVSEIFLYDGEPAFRDLEREAVATALAEHTGVLALGGGAPVDPATRELLQPQRVVFLDVGLAAAARRIGMDAPRPLLLDSPRATWTRLMDARRPVYTEVADLVVTTTEVDADAVAAQVVDHFDDLRARARATAEQGSST</sequence>
<evidence type="ECO:0000313" key="9">
    <source>
        <dbReference type="EMBL" id="MFC5382383.1"/>
    </source>
</evidence>
<evidence type="ECO:0000313" key="10">
    <source>
        <dbReference type="Proteomes" id="UP001596122"/>
    </source>
</evidence>
<comment type="cofactor">
    <cofactor evidence="7">
        <name>Mg(2+)</name>
        <dbReference type="ChEBI" id="CHEBI:18420"/>
    </cofactor>
    <text evidence="7">Binds 1 Mg(2+) ion per subunit.</text>
</comment>
<keyword evidence="2 7" id="KW-0808">Transferase</keyword>
<feature type="domain" description="AAA+ ATPase" evidence="8">
    <location>
        <begin position="8"/>
        <end position="175"/>
    </location>
</feature>
<dbReference type="InterPro" id="IPR000623">
    <property type="entry name" value="Shikimate_kinase/TSH1"/>
</dbReference>
<evidence type="ECO:0000259" key="8">
    <source>
        <dbReference type="SMART" id="SM00382"/>
    </source>
</evidence>
<feature type="binding site" evidence="7">
    <location>
        <position position="65"/>
    </location>
    <ligand>
        <name>substrate</name>
    </ligand>
</feature>
<dbReference type="PANTHER" id="PTHR21087">
    <property type="entry name" value="SHIKIMATE KINASE"/>
    <property type="match status" value="1"/>
</dbReference>
<dbReference type="EMBL" id="JBHSLD010000026">
    <property type="protein sequence ID" value="MFC5382383.1"/>
    <property type="molecule type" value="Genomic_DNA"/>
</dbReference>
<dbReference type="SUPFAM" id="SSF52540">
    <property type="entry name" value="P-loop containing nucleoside triphosphate hydrolases"/>
    <property type="match status" value="1"/>
</dbReference>
<dbReference type="PANTHER" id="PTHR21087:SF16">
    <property type="entry name" value="SHIKIMATE KINASE 1, CHLOROPLASTIC"/>
    <property type="match status" value="1"/>
</dbReference>
<dbReference type="Proteomes" id="UP001596122">
    <property type="component" value="Unassembled WGS sequence"/>
</dbReference>
<accession>A0ABW0GS36</accession>
<dbReference type="GO" id="GO:0016301">
    <property type="term" value="F:kinase activity"/>
    <property type="evidence" value="ECO:0007669"/>
    <property type="project" value="UniProtKB-KW"/>
</dbReference>
<name>A0ABW0GS36_9MICO</name>
<dbReference type="InterPro" id="IPR031322">
    <property type="entry name" value="Shikimate/glucono_kinase"/>
</dbReference>
<comment type="caution">
    <text evidence="9">The sequence shown here is derived from an EMBL/GenBank/DDBJ whole genome shotgun (WGS) entry which is preliminary data.</text>
</comment>
<organism evidence="9 10">
    <name type="scientific">Aquipuribacter nitratireducens</name>
    <dbReference type="NCBI Taxonomy" id="650104"/>
    <lineage>
        <taxon>Bacteria</taxon>
        <taxon>Bacillati</taxon>
        <taxon>Actinomycetota</taxon>
        <taxon>Actinomycetes</taxon>
        <taxon>Micrococcales</taxon>
        <taxon>Intrasporangiaceae</taxon>
        <taxon>Aquipuribacter</taxon>
    </lineage>
</organism>
<proteinExistence type="inferred from homology"/>
<evidence type="ECO:0000256" key="4">
    <source>
        <dbReference type="ARBA" id="ARBA00022777"/>
    </source>
</evidence>
<feature type="binding site" evidence="7">
    <location>
        <begin position="19"/>
        <end position="24"/>
    </location>
    <ligand>
        <name>ATP</name>
        <dbReference type="ChEBI" id="CHEBI:30616"/>
    </ligand>
</feature>